<sequence>MAKRAESAGANSKSQFAVSVILLTTHMPVPLLSVIVIYFLFFGSISRLQGLVVCTRTYPEPWVFYPSTRPLPLLSRQCSQCEPSVRIRQHNTIGNWETREATSSRKDLLPSMSAKASCTDIHHTSIPHLIHCPCRRPRLRLASRSCCCFIAPRCAPPSIHRSSRSFDGSVENASRTRPGVIRYARYALYRTLHYPSVHPAYPSHCAT</sequence>
<keyword evidence="1" id="KW-0472">Membrane</keyword>
<keyword evidence="1" id="KW-1133">Transmembrane helix</keyword>
<feature type="transmembrane region" description="Helical" evidence="1">
    <location>
        <begin position="16"/>
        <end position="41"/>
    </location>
</feature>
<reference evidence="2" key="1">
    <citation type="submission" date="2021-06" db="EMBL/GenBank/DDBJ databases">
        <title>Comparative genomics, transcriptomics and evolutionary studies reveal genomic signatures of adaptation to plant cell wall in hemibiotrophic fungi.</title>
        <authorList>
            <consortium name="DOE Joint Genome Institute"/>
            <person name="Baroncelli R."/>
            <person name="Diaz J.F."/>
            <person name="Benocci T."/>
            <person name="Peng M."/>
            <person name="Battaglia E."/>
            <person name="Haridas S."/>
            <person name="Andreopoulos W."/>
            <person name="Labutti K."/>
            <person name="Pangilinan J."/>
            <person name="Floch G.L."/>
            <person name="Makela M.R."/>
            <person name="Henrissat B."/>
            <person name="Grigoriev I.V."/>
            <person name="Crouch J.A."/>
            <person name="De Vries R.P."/>
            <person name="Sukno S.A."/>
            <person name="Thon M.R."/>
        </authorList>
    </citation>
    <scope>NUCLEOTIDE SEQUENCE</scope>
    <source>
        <strain evidence="2">CBS 125086</strain>
    </source>
</reference>
<proteinExistence type="predicted"/>
<dbReference type="GeneID" id="85436124"/>
<dbReference type="AlphaFoldDB" id="A0AAD8QCZ0"/>
<keyword evidence="1" id="KW-0812">Transmembrane</keyword>
<comment type="caution">
    <text evidence="2">The sequence shown here is derived from an EMBL/GenBank/DDBJ whole genome shotgun (WGS) entry which is preliminary data.</text>
</comment>
<evidence type="ECO:0000256" key="1">
    <source>
        <dbReference type="SAM" id="Phobius"/>
    </source>
</evidence>
<evidence type="ECO:0000313" key="2">
    <source>
        <dbReference type="EMBL" id="KAK1598754.1"/>
    </source>
</evidence>
<protein>
    <submittedName>
        <fullName evidence="2">Uncharacterized protein</fullName>
    </submittedName>
</protein>
<dbReference type="EMBL" id="JAHLJV010000004">
    <property type="protein sequence ID" value="KAK1598754.1"/>
    <property type="molecule type" value="Genomic_DNA"/>
</dbReference>
<keyword evidence="3" id="KW-1185">Reference proteome</keyword>
<evidence type="ECO:0000313" key="3">
    <source>
        <dbReference type="Proteomes" id="UP001230504"/>
    </source>
</evidence>
<gene>
    <name evidence="2" type="ORF">LY79DRAFT_255593</name>
</gene>
<dbReference type="Proteomes" id="UP001230504">
    <property type="component" value="Unassembled WGS sequence"/>
</dbReference>
<dbReference type="RefSeq" id="XP_060419431.1">
    <property type="nucleotide sequence ID" value="XM_060551884.1"/>
</dbReference>
<accession>A0AAD8QCZ0</accession>
<name>A0AAD8QCZ0_9PEZI</name>
<organism evidence="2 3">
    <name type="scientific">Colletotrichum navitas</name>
    <dbReference type="NCBI Taxonomy" id="681940"/>
    <lineage>
        <taxon>Eukaryota</taxon>
        <taxon>Fungi</taxon>
        <taxon>Dikarya</taxon>
        <taxon>Ascomycota</taxon>
        <taxon>Pezizomycotina</taxon>
        <taxon>Sordariomycetes</taxon>
        <taxon>Hypocreomycetidae</taxon>
        <taxon>Glomerellales</taxon>
        <taxon>Glomerellaceae</taxon>
        <taxon>Colletotrichum</taxon>
        <taxon>Colletotrichum graminicola species complex</taxon>
    </lineage>
</organism>